<dbReference type="InterPro" id="IPR004540">
    <property type="entry name" value="Transl_elong_EFG/EF2"/>
</dbReference>
<dbReference type="InterPro" id="IPR047872">
    <property type="entry name" value="EFG_IV"/>
</dbReference>
<evidence type="ECO:0000256" key="8">
    <source>
        <dbReference type="NCBIfam" id="TIGR00484"/>
    </source>
</evidence>
<reference evidence="11 12" key="1">
    <citation type="submission" date="2023-01" db="EMBL/GenBank/DDBJ databases">
        <title>Cultivation and genomic characterization of new, ubiquitous marine nitrite-oxidizing bacteria from the Nitrospirales.</title>
        <authorList>
            <person name="Mueller A.J."/>
            <person name="Daebeler A."/>
            <person name="Herbold C.W."/>
            <person name="Kirkegaard R.H."/>
            <person name="Daims H."/>
        </authorList>
    </citation>
    <scope>NUCLEOTIDE SEQUENCE [LARGE SCALE GENOMIC DNA]</scope>
    <source>
        <strain evidence="11 12">DK</strain>
    </source>
</reference>
<dbReference type="EMBL" id="CP116968">
    <property type="protein sequence ID" value="WNM63220.1"/>
    <property type="molecule type" value="Genomic_DNA"/>
</dbReference>
<dbReference type="Pfam" id="PF03764">
    <property type="entry name" value="EFG_IV"/>
    <property type="match status" value="1"/>
</dbReference>
<dbReference type="SUPFAM" id="SSF50447">
    <property type="entry name" value="Translation proteins"/>
    <property type="match status" value="1"/>
</dbReference>
<comment type="similarity">
    <text evidence="1">Belongs to the TRAFAC class translation factor GTPase superfamily. Classic translation factor GTPase family. EF-G/EF-2 subfamily.</text>
</comment>
<dbReference type="FunFam" id="3.30.70.240:FF:000001">
    <property type="entry name" value="Elongation factor G"/>
    <property type="match status" value="1"/>
</dbReference>
<dbReference type="InterPro" id="IPR014721">
    <property type="entry name" value="Ribsml_uS5_D2-typ_fold_subgr"/>
</dbReference>
<dbReference type="CDD" id="cd04170">
    <property type="entry name" value="EF-G_bact"/>
    <property type="match status" value="1"/>
</dbReference>
<dbReference type="PROSITE" id="PS51722">
    <property type="entry name" value="G_TR_2"/>
    <property type="match status" value="1"/>
</dbReference>
<dbReference type="InterPro" id="IPR041095">
    <property type="entry name" value="EFG_II"/>
</dbReference>
<dbReference type="NCBIfam" id="TIGR00484">
    <property type="entry name" value="EF-G"/>
    <property type="match status" value="1"/>
</dbReference>
<feature type="region of interest" description="Disordered" evidence="9">
    <location>
        <begin position="279"/>
        <end position="306"/>
    </location>
</feature>
<dbReference type="AlphaFoldDB" id="A0AA96GMM1"/>
<organism evidence="11 12">
    <name type="scientific">Candidatus Nitrospira neomarina</name>
    <dbReference type="NCBI Taxonomy" id="3020899"/>
    <lineage>
        <taxon>Bacteria</taxon>
        <taxon>Pseudomonadati</taxon>
        <taxon>Nitrospirota</taxon>
        <taxon>Nitrospiria</taxon>
        <taxon>Nitrospirales</taxon>
        <taxon>Nitrospiraceae</taxon>
        <taxon>Nitrospira</taxon>
    </lineage>
</organism>
<dbReference type="SUPFAM" id="SSF52540">
    <property type="entry name" value="P-loop containing nucleoside triphosphate hydrolases"/>
    <property type="match status" value="1"/>
</dbReference>
<dbReference type="GO" id="GO:0003746">
    <property type="term" value="F:translation elongation factor activity"/>
    <property type="evidence" value="ECO:0007669"/>
    <property type="project" value="UniProtKB-UniRule"/>
</dbReference>
<name>A0AA96GMM1_9BACT</name>
<dbReference type="PANTHER" id="PTHR43261">
    <property type="entry name" value="TRANSLATION ELONGATION FACTOR G-RELATED"/>
    <property type="match status" value="1"/>
</dbReference>
<keyword evidence="5" id="KW-0648">Protein biosynthesis</keyword>
<dbReference type="NCBIfam" id="NF009891">
    <property type="entry name" value="PRK13351.1-1"/>
    <property type="match status" value="1"/>
</dbReference>
<dbReference type="Pfam" id="PF22042">
    <property type="entry name" value="EF-G_D2"/>
    <property type="match status" value="1"/>
</dbReference>
<evidence type="ECO:0000256" key="3">
    <source>
        <dbReference type="ARBA" id="ARBA00022741"/>
    </source>
</evidence>
<dbReference type="CDD" id="cd01434">
    <property type="entry name" value="EFG_mtEFG1_IV"/>
    <property type="match status" value="1"/>
</dbReference>
<feature type="domain" description="Tr-type G" evidence="10">
    <location>
        <begin position="7"/>
        <end position="280"/>
    </location>
</feature>
<dbReference type="InterPro" id="IPR000640">
    <property type="entry name" value="EFG_V-like"/>
</dbReference>
<evidence type="ECO:0000256" key="9">
    <source>
        <dbReference type="SAM" id="MobiDB-lite"/>
    </source>
</evidence>
<dbReference type="InterPro" id="IPR005225">
    <property type="entry name" value="Small_GTP-bd"/>
</dbReference>
<keyword evidence="6" id="KW-0342">GTP-binding</keyword>
<dbReference type="SMART" id="SM00889">
    <property type="entry name" value="EFG_IV"/>
    <property type="match status" value="1"/>
</dbReference>
<dbReference type="Gene3D" id="3.40.50.300">
    <property type="entry name" value="P-loop containing nucleotide triphosphate hydrolases"/>
    <property type="match status" value="1"/>
</dbReference>
<comment type="function">
    <text evidence="7">Catalyzes the GTP-dependent ribosomal translocation step during translation elongation. During this step, the ribosome changes from the pre-translocational (PRE) to the post-translocational (POST) state as the newly formed A-site-bound peptidyl-tRNA and P-site-bound deacylated tRNA move to the P and E sites, respectively. Catalyzes the coordinated movement of the two tRNA molecules, the mRNA and conformational changes in the ribosome.</text>
</comment>
<dbReference type="KEGG" id="nneo:PQG83_05560"/>
<evidence type="ECO:0000259" key="10">
    <source>
        <dbReference type="PROSITE" id="PS51722"/>
    </source>
</evidence>
<dbReference type="InterPro" id="IPR009000">
    <property type="entry name" value="Transl_B-barrel_sf"/>
</dbReference>
<dbReference type="Gene3D" id="2.40.30.10">
    <property type="entry name" value="Translation factors"/>
    <property type="match status" value="1"/>
</dbReference>
<dbReference type="NCBIfam" id="NF009379">
    <property type="entry name" value="PRK12740.1-3"/>
    <property type="match status" value="1"/>
</dbReference>
<dbReference type="CDD" id="cd03713">
    <property type="entry name" value="EFG_mtEFG_C"/>
    <property type="match status" value="1"/>
</dbReference>
<keyword evidence="3" id="KW-0547">Nucleotide-binding</keyword>
<dbReference type="SUPFAM" id="SSF54211">
    <property type="entry name" value="Ribosomal protein S5 domain 2-like"/>
    <property type="match status" value="1"/>
</dbReference>
<evidence type="ECO:0000256" key="2">
    <source>
        <dbReference type="ARBA" id="ARBA00017872"/>
    </source>
</evidence>
<dbReference type="CDD" id="cd16262">
    <property type="entry name" value="EFG_III"/>
    <property type="match status" value="1"/>
</dbReference>
<feature type="compositionally biased region" description="Basic and acidic residues" evidence="9">
    <location>
        <begin position="295"/>
        <end position="305"/>
    </location>
</feature>
<dbReference type="InterPro" id="IPR035647">
    <property type="entry name" value="EFG_III/V"/>
</dbReference>
<dbReference type="Pfam" id="PF14492">
    <property type="entry name" value="EFG_III"/>
    <property type="match status" value="1"/>
</dbReference>
<dbReference type="SMART" id="SM00838">
    <property type="entry name" value="EFG_C"/>
    <property type="match status" value="1"/>
</dbReference>
<evidence type="ECO:0000313" key="11">
    <source>
        <dbReference type="EMBL" id="WNM63220.1"/>
    </source>
</evidence>
<dbReference type="InterPro" id="IPR020568">
    <property type="entry name" value="Ribosomal_Su5_D2-typ_SF"/>
</dbReference>
<protein>
    <recommendedName>
        <fullName evidence="2 8">Elongation factor G</fullName>
    </recommendedName>
</protein>
<keyword evidence="4 11" id="KW-0251">Elongation factor</keyword>
<dbReference type="InterPro" id="IPR005517">
    <property type="entry name" value="Transl_elong_EFG/EF2_IV"/>
</dbReference>
<dbReference type="GO" id="GO:0032790">
    <property type="term" value="P:ribosome disassembly"/>
    <property type="evidence" value="ECO:0007669"/>
    <property type="project" value="TreeGrafter"/>
</dbReference>
<proteinExistence type="inferred from homology"/>
<dbReference type="InterPro" id="IPR000795">
    <property type="entry name" value="T_Tr_GTP-bd_dom"/>
</dbReference>
<dbReference type="FunFam" id="3.30.230.10:FF:000003">
    <property type="entry name" value="Elongation factor G"/>
    <property type="match status" value="1"/>
</dbReference>
<evidence type="ECO:0000256" key="7">
    <source>
        <dbReference type="ARBA" id="ARBA00024731"/>
    </source>
</evidence>
<dbReference type="NCBIfam" id="NF009381">
    <property type="entry name" value="PRK12740.1-5"/>
    <property type="match status" value="1"/>
</dbReference>
<dbReference type="Pfam" id="PF00679">
    <property type="entry name" value="EFG_C"/>
    <property type="match status" value="1"/>
</dbReference>
<dbReference type="PANTHER" id="PTHR43261:SF7">
    <property type="entry name" value="ELONGATION FACTOR G-LIKE PROTEIN"/>
    <property type="match status" value="1"/>
</dbReference>
<keyword evidence="12" id="KW-1185">Reference proteome</keyword>
<evidence type="ECO:0000313" key="12">
    <source>
        <dbReference type="Proteomes" id="UP001302494"/>
    </source>
</evidence>
<feature type="compositionally biased region" description="Polar residues" evidence="9">
    <location>
        <begin position="280"/>
        <end position="294"/>
    </location>
</feature>
<evidence type="ECO:0000256" key="4">
    <source>
        <dbReference type="ARBA" id="ARBA00022768"/>
    </source>
</evidence>
<dbReference type="CDD" id="cd04088">
    <property type="entry name" value="EFG_mtEFG_II"/>
    <property type="match status" value="1"/>
</dbReference>
<dbReference type="Proteomes" id="UP001302494">
    <property type="component" value="Chromosome"/>
</dbReference>
<dbReference type="Gene3D" id="3.30.70.240">
    <property type="match status" value="1"/>
</dbReference>
<dbReference type="InterPro" id="IPR053905">
    <property type="entry name" value="EF-G-like_DII"/>
</dbReference>
<sequence length="700" mass="76729">MPHESAPSIRNVVICSYPGAGKTTLCEALAFSTGVIPTMGSIPQGNTIGDFEPEEVHRHHSISSTICQFEWQGTKINLIDTPGMSDYAFEVQSALRAVDGVVLVVGASTGLRSEIERVWDLIQEHELPCLLFINELDKERTDYRSILAECEKTLGFTGVPITIPVGEASTLTGVIDLISRSVITPASGTSKTHNTEIAPEHQSMANEFRRRAMEQVAETNDQLVEKYLSQGEISNEDIQDGLTLGTLEGKLVPVLCGSAIRNIGTTTLFDAIQRYLPSPSDRSSLHPNIGLQPQTHDEGQRKSDPQDPFSAFVFKTTIDPFMGRLSFVRVLSGTLHADSGFYNASRQTKEKGGHLFFSVGKKHHQVNQVSAGDIVAIGKLKDTQTGDTICDERHSIIFPGLKIARPVMSYALEVKSKNEIDKVSLGLHKLVEEDPSLEFLRNEETKEMLLSGVGQSHIDATLDKLRRKYGVEVDLHMPKIPYKETIHRMAQAQGKYKKQTGGHGQYGDCWLQIEPLPRGAGFEFHNKIVGGVIPRNFIPAVEKGVIEALQHGIVAGFPIVDIRVAVYDGSHHPVDSSELAFKVAGSMALKHALEAAQSTILEPIMSVDVLVPDDLVGTVIGDLNSRRGRIQGMATKGHNQIVKAFVPLAEMLKYAPSLTSMTAGKGSYVMEFSGYEEVPKDCLNRIVEEHKKEKEAVSSH</sequence>
<gene>
    <name evidence="11" type="primary">fusA</name>
    <name evidence="11" type="ORF">PQG83_05560</name>
</gene>
<accession>A0AA96GMM1</accession>
<dbReference type="NCBIfam" id="TIGR00231">
    <property type="entry name" value="small_GTP"/>
    <property type="match status" value="1"/>
</dbReference>
<dbReference type="InterPro" id="IPR035649">
    <property type="entry name" value="EFG_V"/>
</dbReference>
<dbReference type="Gene3D" id="3.30.70.870">
    <property type="entry name" value="Elongation Factor G (Translational Gtpase), domain 3"/>
    <property type="match status" value="1"/>
</dbReference>
<dbReference type="InterPro" id="IPR009022">
    <property type="entry name" value="EFG_III"/>
</dbReference>
<evidence type="ECO:0000256" key="6">
    <source>
        <dbReference type="ARBA" id="ARBA00023134"/>
    </source>
</evidence>
<dbReference type="PRINTS" id="PR00315">
    <property type="entry name" value="ELONGATNFCT"/>
</dbReference>
<evidence type="ECO:0000256" key="1">
    <source>
        <dbReference type="ARBA" id="ARBA00005870"/>
    </source>
</evidence>
<dbReference type="Gene3D" id="3.30.230.10">
    <property type="match status" value="1"/>
</dbReference>
<dbReference type="InterPro" id="IPR027417">
    <property type="entry name" value="P-loop_NTPase"/>
</dbReference>
<dbReference type="RefSeq" id="WP_312747656.1">
    <property type="nucleotide sequence ID" value="NZ_CP116968.1"/>
</dbReference>
<dbReference type="GO" id="GO:0003924">
    <property type="term" value="F:GTPase activity"/>
    <property type="evidence" value="ECO:0007669"/>
    <property type="project" value="InterPro"/>
</dbReference>
<dbReference type="SUPFAM" id="SSF54980">
    <property type="entry name" value="EF-G C-terminal domain-like"/>
    <property type="match status" value="2"/>
</dbReference>
<evidence type="ECO:0000256" key="5">
    <source>
        <dbReference type="ARBA" id="ARBA00022917"/>
    </source>
</evidence>
<dbReference type="Pfam" id="PF00009">
    <property type="entry name" value="GTP_EFTU"/>
    <property type="match status" value="1"/>
</dbReference>
<dbReference type="GO" id="GO:0005525">
    <property type="term" value="F:GTP binding"/>
    <property type="evidence" value="ECO:0007669"/>
    <property type="project" value="UniProtKB-UniRule"/>
</dbReference>